<accession>A0A1P8WA42</accession>
<keyword evidence="2" id="KW-0326">Glycosidase</keyword>
<dbReference type="EC" id="3.2.1.-" evidence="2"/>
<evidence type="ECO:0000313" key="2">
    <source>
        <dbReference type="EMBL" id="APZ90933.1"/>
    </source>
</evidence>
<dbReference type="OrthoDB" id="289937at2"/>
<keyword evidence="2" id="KW-0378">Hydrolase</keyword>
<dbReference type="InterPro" id="IPR019301">
    <property type="entry name" value="Flagellar_prot_FlgJ_N"/>
</dbReference>
<evidence type="ECO:0000259" key="1">
    <source>
        <dbReference type="Pfam" id="PF10135"/>
    </source>
</evidence>
<organism evidence="2 3">
    <name type="scientific">Fuerstiella marisgermanici</name>
    <dbReference type="NCBI Taxonomy" id="1891926"/>
    <lineage>
        <taxon>Bacteria</taxon>
        <taxon>Pseudomonadati</taxon>
        <taxon>Planctomycetota</taxon>
        <taxon>Planctomycetia</taxon>
        <taxon>Planctomycetales</taxon>
        <taxon>Planctomycetaceae</taxon>
        <taxon>Fuerstiella</taxon>
    </lineage>
</organism>
<dbReference type="Pfam" id="PF10135">
    <property type="entry name" value="Rod-binding"/>
    <property type="match status" value="1"/>
</dbReference>
<dbReference type="STRING" id="1891926.Fuma_00517"/>
<evidence type="ECO:0000313" key="3">
    <source>
        <dbReference type="Proteomes" id="UP000187735"/>
    </source>
</evidence>
<protein>
    <submittedName>
        <fullName evidence="2">Peptidoglycan hydrolase FlgJ</fullName>
        <ecNumber evidence="2">3.2.1.-</ecNumber>
    </submittedName>
</protein>
<gene>
    <name evidence="2" type="primary">flgJ</name>
    <name evidence="2" type="ORF">Fuma_00517</name>
</gene>
<dbReference type="RefSeq" id="WP_077022758.1">
    <property type="nucleotide sequence ID" value="NZ_CP017641.1"/>
</dbReference>
<dbReference type="Proteomes" id="UP000187735">
    <property type="component" value="Chromosome"/>
</dbReference>
<reference evidence="2 3" key="1">
    <citation type="journal article" date="2016" name="Front. Microbiol.">
        <title>Fuerstia marisgermanicae gen. nov., sp. nov., an Unusual Member of the Phylum Planctomycetes from the German Wadden Sea.</title>
        <authorList>
            <person name="Kohn T."/>
            <person name="Heuer A."/>
            <person name="Jogler M."/>
            <person name="Vollmers J."/>
            <person name="Boedeker C."/>
            <person name="Bunk B."/>
            <person name="Rast P."/>
            <person name="Borchert D."/>
            <person name="Glockner I."/>
            <person name="Freese H.M."/>
            <person name="Klenk H.P."/>
            <person name="Overmann J."/>
            <person name="Kaster A.K."/>
            <person name="Rohde M."/>
            <person name="Wiegand S."/>
            <person name="Jogler C."/>
        </authorList>
    </citation>
    <scope>NUCLEOTIDE SEQUENCE [LARGE SCALE GENOMIC DNA]</scope>
    <source>
        <strain evidence="2 3">NH11</strain>
    </source>
</reference>
<name>A0A1P8WA42_9PLAN</name>
<feature type="domain" description="Flagellar protein FlgJ N-terminal" evidence="1">
    <location>
        <begin position="47"/>
        <end position="90"/>
    </location>
</feature>
<sequence length="138" mass="14679">MQATTSVPTTVDAQSPFSQFSEANRADDKAAKVAKEFEALFVSMMLKSMRQSMSEDMFAGDKSDTFGGMFDSFMGEHIAESGGIGMAKMIQSTGISGGDLTRALSEIQQAADQAEAGQRSSGNTQQIKAYQNALTIGQ</sequence>
<proteinExistence type="predicted"/>
<dbReference type="GO" id="GO:0016798">
    <property type="term" value="F:hydrolase activity, acting on glycosyl bonds"/>
    <property type="evidence" value="ECO:0007669"/>
    <property type="project" value="UniProtKB-KW"/>
</dbReference>
<dbReference type="KEGG" id="fmr:Fuma_00517"/>
<keyword evidence="3" id="KW-1185">Reference proteome</keyword>
<dbReference type="EMBL" id="CP017641">
    <property type="protein sequence ID" value="APZ90933.1"/>
    <property type="molecule type" value="Genomic_DNA"/>
</dbReference>
<dbReference type="AlphaFoldDB" id="A0A1P8WA42"/>